<keyword evidence="3" id="KW-1185">Reference proteome</keyword>
<evidence type="ECO:0000313" key="2">
    <source>
        <dbReference type="EMBL" id="ARQ06024.1"/>
    </source>
</evidence>
<dbReference type="RefSeq" id="WP_086041715.1">
    <property type="nucleotide sequence ID" value="NZ_CBCRZA010000003.1"/>
</dbReference>
<dbReference type="KEGG" id="mcak:MCCS_03560"/>
<proteinExistence type="predicted"/>
<name>A0A1W7A949_9STAP</name>
<evidence type="ECO:0000313" key="3">
    <source>
        <dbReference type="Proteomes" id="UP000194154"/>
    </source>
</evidence>
<dbReference type="STRING" id="1855823.MCCS_03560"/>
<dbReference type="Pfam" id="PF08279">
    <property type="entry name" value="HTH_11"/>
    <property type="match status" value="1"/>
</dbReference>
<evidence type="ECO:0000259" key="1">
    <source>
        <dbReference type="Pfam" id="PF08279"/>
    </source>
</evidence>
<dbReference type="InterPro" id="IPR036388">
    <property type="entry name" value="WH-like_DNA-bd_sf"/>
</dbReference>
<dbReference type="SUPFAM" id="SSF46785">
    <property type="entry name" value="Winged helix' DNA-binding domain"/>
    <property type="match status" value="1"/>
</dbReference>
<protein>
    <submittedName>
        <fullName evidence="2">HTH domain protein</fullName>
    </submittedName>
</protein>
<sequence>MKKSTRLNHMMTFINENPEFKLIDLMNEFNVSRSTALRDIKDLEYLGVPLYSTNGKKGGYKVIRDRYVTKIGFTDEEMVNMMFALNSISSIKQLPFQVTYEQLYRKLYQNMAADQKALVKQYENKFRYFNSENMDMKNNLMKDILTAIVSKKFISLKYGERNYKNIIGIGYIYKNNKWYLIIYDEKSNIVKILDNNKIQSLLIGELIKKEIPVDLSNFEEYMIKGESIQIEITCDNVGISNIQNYLWTKYSIDEVDEGIFNFKTIINKNDIDFIAQLLYRESLNIIEIEPKVLKNKLNEIMKMNIIKMTNSGF</sequence>
<dbReference type="PANTHER" id="PTHR34580:SF9">
    <property type="entry name" value="SLL5097 PROTEIN"/>
    <property type="match status" value="1"/>
</dbReference>
<dbReference type="InterPro" id="IPR036390">
    <property type="entry name" value="WH_DNA-bd_sf"/>
</dbReference>
<organism evidence="2 3">
    <name type="scientific">Macrococcoides canis</name>
    <dbReference type="NCBI Taxonomy" id="1855823"/>
    <lineage>
        <taxon>Bacteria</taxon>
        <taxon>Bacillati</taxon>
        <taxon>Bacillota</taxon>
        <taxon>Bacilli</taxon>
        <taxon>Bacillales</taxon>
        <taxon>Staphylococcaceae</taxon>
        <taxon>Macrococcoides</taxon>
    </lineage>
</organism>
<gene>
    <name evidence="2" type="ORF">MCCS_03560</name>
</gene>
<dbReference type="EMBL" id="CP021059">
    <property type="protein sequence ID" value="ARQ06024.1"/>
    <property type="molecule type" value="Genomic_DNA"/>
</dbReference>
<reference evidence="2 3" key="1">
    <citation type="journal article" date="2017" name="Int. J. Syst. Evol. Microbiol.">
        <title>Macrococcus canis sp. nov., a skin bacterium associated with infections in dogs.</title>
        <authorList>
            <person name="Gobeli Brawand S."/>
            <person name="Cotting K."/>
            <person name="Gomez-Sanz E."/>
            <person name="Collaud A."/>
            <person name="Thomann A."/>
            <person name="Brodard I."/>
            <person name="Rodriguez-Campos S."/>
            <person name="Strauss C."/>
            <person name="Perreten V."/>
        </authorList>
    </citation>
    <scope>NUCLEOTIDE SEQUENCE [LARGE SCALE GENOMIC DNA]</scope>
    <source>
        <strain evidence="2 3">KM45013</strain>
    </source>
</reference>
<accession>A0A1W7A949</accession>
<dbReference type="Gene3D" id="1.10.10.10">
    <property type="entry name" value="Winged helix-like DNA-binding domain superfamily/Winged helix DNA-binding domain"/>
    <property type="match status" value="1"/>
</dbReference>
<dbReference type="GeneID" id="35294506"/>
<dbReference type="InterPro" id="IPR051534">
    <property type="entry name" value="CBASS_pafABC_assoc_protein"/>
</dbReference>
<feature type="domain" description="Helix-turn-helix type 11" evidence="1">
    <location>
        <begin position="6"/>
        <end position="61"/>
    </location>
</feature>
<dbReference type="InterPro" id="IPR013196">
    <property type="entry name" value="HTH_11"/>
</dbReference>
<dbReference type="AlphaFoldDB" id="A0A1W7A949"/>
<dbReference type="OrthoDB" id="9815009at2"/>
<dbReference type="PANTHER" id="PTHR34580">
    <property type="match status" value="1"/>
</dbReference>
<dbReference type="Proteomes" id="UP000194154">
    <property type="component" value="Chromosome"/>
</dbReference>